<evidence type="ECO:0000313" key="1">
    <source>
        <dbReference type="EMBL" id="QHS98210.1"/>
    </source>
</evidence>
<dbReference type="EMBL" id="MN739312">
    <property type="protein sequence ID" value="QHS98210.1"/>
    <property type="molecule type" value="Genomic_DNA"/>
</dbReference>
<accession>A0A6C0C1F0</accession>
<reference evidence="1" key="1">
    <citation type="journal article" date="2020" name="Nature">
        <title>Giant virus diversity and host interactions through global metagenomics.</title>
        <authorList>
            <person name="Schulz F."/>
            <person name="Roux S."/>
            <person name="Paez-Espino D."/>
            <person name="Jungbluth S."/>
            <person name="Walsh D.A."/>
            <person name="Denef V.J."/>
            <person name="McMahon K.D."/>
            <person name="Konstantinidis K.T."/>
            <person name="Eloe-Fadrosh E.A."/>
            <person name="Kyrpides N.C."/>
            <person name="Woyke T."/>
        </authorList>
    </citation>
    <scope>NUCLEOTIDE SEQUENCE</scope>
    <source>
        <strain evidence="1">GVMAG-M-3300020182-84</strain>
    </source>
</reference>
<organism evidence="1">
    <name type="scientific">viral metagenome</name>
    <dbReference type="NCBI Taxonomy" id="1070528"/>
    <lineage>
        <taxon>unclassified sequences</taxon>
        <taxon>metagenomes</taxon>
        <taxon>organismal metagenomes</taxon>
    </lineage>
</organism>
<proteinExistence type="predicted"/>
<sequence length="158" mass="18513">MNSQERLQLKKMITESECGDNTDHIRKIKHSSKLFKDIDTIVNLKRAHPSMDQNEFSNLCIDNARFLYDNYSDIFHKVVKCEIDLQIMAHFLNTLKQVEDGKMDQHEGSVIIGKILKEMYVDSALRKGDNLDKKYAGDKKPNYDGEKISWKQYKMLHM</sequence>
<protein>
    <submittedName>
        <fullName evidence="1">Uncharacterized protein</fullName>
    </submittedName>
</protein>
<name>A0A6C0C1F0_9ZZZZ</name>
<dbReference type="AlphaFoldDB" id="A0A6C0C1F0"/>